<proteinExistence type="predicted"/>
<protein>
    <submittedName>
        <fullName evidence="1">GxxExxY protein</fullName>
    </submittedName>
</protein>
<dbReference type="InterPro" id="IPR026350">
    <property type="entry name" value="GxxExxY"/>
</dbReference>
<organism evidence="1">
    <name type="scientific">Lentimicrobium saccharophilum</name>
    <dbReference type="NCBI Taxonomy" id="1678841"/>
    <lineage>
        <taxon>Bacteria</taxon>
        <taxon>Pseudomonadati</taxon>
        <taxon>Bacteroidota</taxon>
        <taxon>Bacteroidia</taxon>
        <taxon>Bacteroidales</taxon>
        <taxon>Lentimicrobiaceae</taxon>
        <taxon>Lentimicrobium</taxon>
    </lineage>
</organism>
<dbReference type="EMBL" id="DF968182">
    <property type="protein sequence ID" value="GAP44109.1"/>
    <property type="molecule type" value="Genomic_DNA"/>
</dbReference>
<dbReference type="PATRIC" id="fig|1678841.3.peg.2543"/>
<dbReference type="Pfam" id="PF13366">
    <property type="entry name" value="PDDEXK_3"/>
    <property type="match status" value="1"/>
</dbReference>
<gene>
    <name evidence="1" type="ORF">TBC1_112270</name>
</gene>
<accession>A0A0S7BUF0</accession>
<name>A0A0S7BUF0_9BACT</name>
<sequence length="54" mass="6321">MTENEIAKIVWDICFRIHKVLGPGLLESVYEEILTYELNKLDLSFERQKSIPVV</sequence>
<evidence type="ECO:0000313" key="1">
    <source>
        <dbReference type="EMBL" id="GAP44109.1"/>
    </source>
</evidence>
<dbReference type="AlphaFoldDB" id="A0A0S7BUF0"/>
<dbReference type="NCBIfam" id="TIGR04256">
    <property type="entry name" value="GxxExxY"/>
    <property type="match status" value="1"/>
</dbReference>
<reference evidence="1" key="1">
    <citation type="journal article" date="2015" name="Genome Announc.">
        <title>Draft Genome Sequence of Bacteroidales Strain TBC1, a Novel Isolate from a Methanogenic Wastewater Treatment System.</title>
        <authorList>
            <person name="Tourlousse D.M."/>
            <person name="Matsuura N."/>
            <person name="Sun L."/>
            <person name="Toyonaga M."/>
            <person name="Kuroda K."/>
            <person name="Ohashi A."/>
            <person name="Cruz R."/>
            <person name="Yamaguchi T."/>
            <person name="Sekiguchi Y."/>
        </authorList>
    </citation>
    <scope>NUCLEOTIDE SEQUENCE [LARGE SCALE GENOMIC DNA]</scope>
    <source>
        <strain evidence="1">TBC1</strain>
    </source>
</reference>
<keyword evidence="2" id="KW-1185">Reference proteome</keyword>
<dbReference type="STRING" id="1678841.TBC1_112270"/>
<evidence type="ECO:0000313" key="2">
    <source>
        <dbReference type="Proteomes" id="UP000053091"/>
    </source>
</evidence>
<dbReference type="Proteomes" id="UP000053091">
    <property type="component" value="Unassembled WGS sequence"/>
</dbReference>